<feature type="transmembrane region" description="Helical" evidence="1">
    <location>
        <begin position="56"/>
        <end position="76"/>
    </location>
</feature>
<keyword evidence="3" id="KW-1185">Reference proteome</keyword>
<keyword evidence="1" id="KW-1133">Transmembrane helix</keyword>
<dbReference type="OrthoDB" id="7650792at2"/>
<dbReference type="RefSeq" id="WP_089990806.1">
    <property type="nucleotide sequence ID" value="NZ_FOIZ01000001.1"/>
</dbReference>
<evidence type="ECO:0000313" key="2">
    <source>
        <dbReference type="EMBL" id="SEW07254.1"/>
    </source>
</evidence>
<evidence type="ECO:0000313" key="3">
    <source>
        <dbReference type="Proteomes" id="UP000199167"/>
    </source>
</evidence>
<proteinExistence type="predicted"/>
<dbReference type="Proteomes" id="UP000199167">
    <property type="component" value="Unassembled WGS sequence"/>
</dbReference>
<evidence type="ECO:0000256" key="1">
    <source>
        <dbReference type="SAM" id="Phobius"/>
    </source>
</evidence>
<protein>
    <submittedName>
        <fullName evidence="2">Uncharacterized protein</fullName>
    </submittedName>
</protein>
<sequence>MSDRMQEQLSVFNARIKRIEDPRNIYYRDPESGINIPKRVSKAAVLGKGKHAKPTLFGLLMALIVGLACLAAARYGRFNLAGIVEDPTSAHIVMLMDFGIAAVMAFVLGGMINQKSMRHMMAQTAGIAVMAVAMHNLVWMYPAEFAQVYTQAYVDEVRSATQPNTIYVGGETFALPDNPKLASL</sequence>
<keyword evidence="1" id="KW-0472">Membrane</keyword>
<dbReference type="STRING" id="364200.SAMN04488515_0918"/>
<gene>
    <name evidence="2" type="ORF">SAMN04488515_0918</name>
</gene>
<accession>A0A1I0NZ93</accession>
<keyword evidence="1" id="KW-0812">Transmembrane</keyword>
<organism evidence="2 3">
    <name type="scientific">Cognatiyoonia koreensis</name>
    <dbReference type="NCBI Taxonomy" id="364200"/>
    <lineage>
        <taxon>Bacteria</taxon>
        <taxon>Pseudomonadati</taxon>
        <taxon>Pseudomonadota</taxon>
        <taxon>Alphaproteobacteria</taxon>
        <taxon>Rhodobacterales</taxon>
        <taxon>Paracoccaceae</taxon>
        <taxon>Cognatiyoonia</taxon>
    </lineage>
</organism>
<name>A0A1I0NZ93_9RHOB</name>
<dbReference type="AlphaFoldDB" id="A0A1I0NZ93"/>
<feature type="transmembrane region" description="Helical" evidence="1">
    <location>
        <begin position="120"/>
        <end position="141"/>
    </location>
</feature>
<dbReference type="EMBL" id="FOIZ01000001">
    <property type="protein sequence ID" value="SEW07254.1"/>
    <property type="molecule type" value="Genomic_DNA"/>
</dbReference>
<feature type="transmembrane region" description="Helical" evidence="1">
    <location>
        <begin position="88"/>
        <end position="108"/>
    </location>
</feature>
<reference evidence="2 3" key="1">
    <citation type="submission" date="2016-10" db="EMBL/GenBank/DDBJ databases">
        <authorList>
            <person name="de Groot N.N."/>
        </authorList>
    </citation>
    <scope>NUCLEOTIDE SEQUENCE [LARGE SCALE GENOMIC DNA]</scope>
    <source>
        <strain evidence="2 3">DSM 17925</strain>
    </source>
</reference>